<dbReference type="OrthoDB" id="109543at2759"/>
<keyword evidence="3" id="KW-1185">Reference proteome</keyword>
<dbReference type="KEGG" id="smo:SELMODRAFT_1612"/>
<proteinExistence type="predicted"/>
<dbReference type="Pfam" id="PF00179">
    <property type="entry name" value="UQ_con"/>
    <property type="match status" value="1"/>
</dbReference>
<sequence>RVSMSTKSWQVRVQRDLTELTKEPLQGIQVCTYADQLDHMCLVLSPLSGPYAGVNLHLDVRIPADYPHGPPQVTIQTPVRHPNVFGSFICCDILKPVSTRYDYNPQGGHWQIYNGGYTPGYLLKYLFLQLLSFFSSKFVQQDYGGKAVELESYSQREHSFDPLDPLDWVKRYSCANCGFNVAFPGVKSAPESTSVTSPAMIEGEFDDHLSLVESPNLFERLDADCCLEIVDRLSDQDAIRLTRVYSGVKELINSENLLLRRQLVCFFLRKTFKESDTVLGIGVSCPAGGGKPFVAAVDLLSYEAFKSHGVRKGITGEDFDYFLPLVLDEDHFQRARPLIDDSLKSLALSFPRKPTASAAPISVVLQTLPALMNTMVFTLVQSCDRQKSELSNHTVVHASEKALQGYCLLFHLFSKLVREHHYLRREIQRKVDAFISNIECRGKDHVPDLGEFLTYLLVAPNAVEWDKVCGLFLGEILTRNTLWALQKKPYLAYVEPDNFPSEVRLQHTFEANADGLRLVMF</sequence>
<dbReference type="AlphaFoldDB" id="D8QQM5"/>
<dbReference type="GO" id="GO:0005634">
    <property type="term" value="C:nucleus"/>
    <property type="evidence" value="ECO:0000318"/>
    <property type="project" value="GO_Central"/>
</dbReference>
<dbReference type="Gramene" id="EFJ38482">
    <property type="protein sequence ID" value="EFJ38482"/>
    <property type="gene ID" value="SELMODRAFT_1612"/>
</dbReference>
<reference evidence="2 3" key="1">
    <citation type="journal article" date="2011" name="Science">
        <title>The Selaginella genome identifies genetic changes associated with the evolution of vascular plants.</title>
        <authorList>
            <person name="Banks J.A."/>
            <person name="Nishiyama T."/>
            <person name="Hasebe M."/>
            <person name="Bowman J.L."/>
            <person name="Gribskov M."/>
            <person name="dePamphilis C."/>
            <person name="Albert V.A."/>
            <person name="Aono N."/>
            <person name="Aoyama T."/>
            <person name="Ambrose B.A."/>
            <person name="Ashton N.W."/>
            <person name="Axtell M.J."/>
            <person name="Barker E."/>
            <person name="Barker M.S."/>
            <person name="Bennetzen J.L."/>
            <person name="Bonawitz N.D."/>
            <person name="Chapple C."/>
            <person name="Cheng C."/>
            <person name="Correa L.G."/>
            <person name="Dacre M."/>
            <person name="DeBarry J."/>
            <person name="Dreyer I."/>
            <person name="Elias M."/>
            <person name="Engstrom E.M."/>
            <person name="Estelle M."/>
            <person name="Feng L."/>
            <person name="Finet C."/>
            <person name="Floyd S.K."/>
            <person name="Frommer W.B."/>
            <person name="Fujita T."/>
            <person name="Gramzow L."/>
            <person name="Gutensohn M."/>
            <person name="Harholt J."/>
            <person name="Hattori M."/>
            <person name="Heyl A."/>
            <person name="Hirai T."/>
            <person name="Hiwatashi Y."/>
            <person name="Ishikawa M."/>
            <person name="Iwata M."/>
            <person name="Karol K.G."/>
            <person name="Koehler B."/>
            <person name="Kolukisaoglu U."/>
            <person name="Kubo M."/>
            <person name="Kurata T."/>
            <person name="Lalonde S."/>
            <person name="Li K."/>
            <person name="Li Y."/>
            <person name="Litt A."/>
            <person name="Lyons E."/>
            <person name="Manning G."/>
            <person name="Maruyama T."/>
            <person name="Michael T.P."/>
            <person name="Mikami K."/>
            <person name="Miyazaki S."/>
            <person name="Morinaga S."/>
            <person name="Murata T."/>
            <person name="Mueller-Roeber B."/>
            <person name="Nelson D.R."/>
            <person name="Obara M."/>
            <person name="Oguri Y."/>
            <person name="Olmstead R.G."/>
            <person name="Onodera N."/>
            <person name="Petersen B.L."/>
            <person name="Pils B."/>
            <person name="Prigge M."/>
            <person name="Rensing S.A."/>
            <person name="Riano-Pachon D.M."/>
            <person name="Roberts A.W."/>
            <person name="Sato Y."/>
            <person name="Scheller H.V."/>
            <person name="Schulz B."/>
            <person name="Schulz C."/>
            <person name="Shakirov E.V."/>
            <person name="Shibagaki N."/>
            <person name="Shinohara N."/>
            <person name="Shippen D.E."/>
            <person name="Soerensen I."/>
            <person name="Sotooka R."/>
            <person name="Sugimoto N."/>
            <person name="Sugita M."/>
            <person name="Sumikawa N."/>
            <person name="Tanurdzic M."/>
            <person name="Theissen G."/>
            <person name="Ulvskov P."/>
            <person name="Wakazuki S."/>
            <person name="Weng J.K."/>
            <person name="Willats W.W."/>
            <person name="Wipf D."/>
            <person name="Wolf P.G."/>
            <person name="Yang L."/>
            <person name="Zimmer A.D."/>
            <person name="Zhu Q."/>
            <person name="Mitros T."/>
            <person name="Hellsten U."/>
            <person name="Loque D."/>
            <person name="Otillar R."/>
            <person name="Salamov A."/>
            <person name="Schmutz J."/>
            <person name="Shapiro H."/>
            <person name="Lindquist E."/>
            <person name="Lucas S."/>
            <person name="Rokhsar D."/>
            <person name="Grigoriev I.V."/>
        </authorList>
    </citation>
    <scope>NUCLEOTIDE SEQUENCE [LARGE SCALE GENOMIC DNA]</scope>
</reference>
<dbReference type="SMART" id="SM00212">
    <property type="entry name" value="UBCc"/>
    <property type="match status" value="1"/>
</dbReference>
<accession>D8QQM5</accession>
<evidence type="ECO:0000313" key="3">
    <source>
        <dbReference type="Proteomes" id="UP000001514"/>
    </source>
</evidence>
<dbReference type="EMBL" id="GL377565">
    <property type="protein sequence ID" value="EFJ38482.1"/>
    <property type="molecule type" value="Genomic_DNA"/>
</dbReference>
<dbReference type="InterPro" id="IPR000608">
    <property type="entry name" value="UBC"/>
</dbReference>
<gene>
    <name evidence="2" type="ORF">SELMODRAFT_1612</name>
</gene>
<dbReference type="STRING" id="88036.D8QQM5"/>
<dbReference type="Gene3D" id="3.10.110.10">
    <property type="entry name" value="Ubiquitin Conjugating Enzyme"/>
    <property type="match status" value="1"/>
</dbReference>
<feature type="non-terminal residue" evidence="2">
    <location>
        <position position="1"/>
    </location>
</feature>
<name>D8QQM5_SELML</name>
<evidence type="ECO:0000259" key="1">
    <source>
        <dbReference type="PROSITE" id="PS50127"/>
    </source>
</evidence>
<organism evidence="3">
    <name type="scientific">Selaginella moellendorffii</name>
    <name type="common">Spikemoss</name>
    <dbReference type="NCBI Taxonomy" id="88036"/>
    <lineage>
        <taxon>Eukaryota</taxon>
        <taxon>Viridiplantae</taxon>
        <taxon>Streptophyta</taxon>
        <taxon>Embryophyta</taxon>
        <taxon>Tracheophyta</taxon>
        <taxon>Lycopodiopsida</taxon>
        <taxon>Selaginellales</taxon>
        <taxon>Selaginellaceae</taxon>
        <taxon>Selaginella</taxon>
    </lineage>
</organism>
<dbReference type="HOGENOM" id="CLU_016315_1_0_1"/>
<dbReference type="Proteomes" id="UP000001514">
    <property type="component" value="Unassembled WGS sequence"/>
</dbReference>
<dbReference type="eggNOG" id="KOG0418">
    <property type="taxonomic scope" value="Eukaryota"/>
</dbReference>
<protein>
    <recommendedName>
        <fullName evidence="1">UBC core domain-containing protein</fullName>
    </recommendedName>
</protein>
<dbReference type="SUPFAM" id="SSF54495">
    <property type="entry name" value="UBC-like"/>
    <property type="match status" value="1"/>
</dbReference>
<feature type="non-terminal residue" evidence="2">
    <location>
        <position position="521"/>
    </location>
</feature>
<dbReference type="OMA" id="KILAFQV"/>
<dbReference type="GO" id="GO:0000209">
    <property type="term" value="P:protein polyubiquitination"/>
    <property type="evidence" value="ECO:0000318"/>
    <property type="project" value="GO_Central"/>
</dbReference>
<dbReference type="InParanoid" id="D8QQM5"/>
<feature type="domain" description="UBC core" evidence="1">
    <location>
        <begin position="8"/>
        <end position="174"/>
    </location>
</feature>
<dbReference type="PANTHER" id="PTHR24067">
    <property type="entry name" value="UBIQUITIN-CONJUGATING ENZYME E2"/>
    <property type="match status" value="1"/>
</dbReference>
<dbReference type="GO" id="GO:0061631">
    <property type="term" value="F:ubiquitin conjugating enzyme activity"/>
    <property type="evidence" value="ECO:0000318"/>
    <property type="project" value="GO_Central"/>
</dbReference>
<dbReference type="PROSITE" id="PS50127">
    <property type="entry name" value="UBC_2"/>
    <property type="match status" value="1"/>
</dbReference>
<dbReference type="InterPro" id="IPR050113">
    <property type="entry name" value="Ub_conjugating_enzyme"/>
</dbReference>
<dbReference type="InterPro" id="IPR016135">
    <property type="entry name" value="UBQ-conjugating_enzyme/RWD"/>
</dbReference>
<evidence type="ECO:0000313" key="2">
    <source>
        <dbReference type="EMBL" id="EFJ38482.1"/>
    </source>
</evidence>